<evidence type="ECO:0000256" key="1">
    <source>
        <dbReference type="PROSITE-ProRule" id="PRU00047"/>
    </source>
</evidence>
<gene>
    <name evidence="4" type="ORF">Tci_018948</name>
</gene>
<dbReference type="PANTHER" id="PTHR15503:SF42">
    <property type="entry name" value="ZINC FINGER, CCHC-TYPE, RETROTRANSPOSON GAG DOMAIN, ASPARTIC PEPTIDASE DOMAIN PROTEIN-RELATED"/>
    <property type="match status" value="1"/>
</dbReference>
<dbReference type="GO" id="GO:0003676">
    <property type="term" value="F:nucleic acid binding"/>
    <property type="evidence" value="ECO:0007669"/>
    <property type="project" value="InterPro"/>
</dbReference>
<accession>A0A6L2KDX8</accession>
<keyword evidence="1" id="KW-0479">Metal-binding</keyword>
<dbReference type="SUPFAM" id="SSF50630">
    <property type="entry name" value="Acid proteases"/>
    <property type="match status" value="1"/>
</dbReference>
<dbReference type="PANTHER" id="PTHR15503">
    <property type="entry name" value="LDOC1 RELATED"/>
    <property type="match status" value="1"/>
</dbReference>
<dbReference type="PROSITE" id="PS50158">
    <property type="entry name" value="ZF_CCHC"/>
    <property type="match status" value="2"/>
</dbReference>
<feature type="region of interest" description="Disordered" evidence="2">
    <location>
        <begin position="874"/>
        <end position="893"/>
    </location>
</feature>
<dbReference type="GO" id="GO:0006508">
    <property type="term" value="P:proteolysis"/>
    <property type="evidence" value="ECO:0007669"/>
    <property type="project" value="InterPro"/>
</dbReference>
<evidence type="ECO:0000259" key="3">
    <source>
        <dbReference type="PROSITE" id="PS50158"/>
    </source>
</evidence>
<dbReference type="CDD" id="cd00303">
    <property type="entry name" value="retropepsin_like"/>
    <property type="match status" value="1"/>
</dbReference>
<organism evidence="4">
    <name type="scientific">Tanacetum cinerariifolium</name>
    <name type="common">Dalmatian daisy</name>
    <name type="synonym">Chrysanthemum cinerariifolium</name>
    <dbReference type="NCBI Taxonomy" id="118510"/>
    <lineage>
        <taxon>Eukaryota</taxon>
        <taxon>Viridiplantae</taxon>
        <taxon>Streptophyta</taxon>
        <taxon>Embryophyta</taxon>
        <taxon>Tracheophyta</taxon>
        <taxon>Spermatophyta</taxon>
        <taxon>Magnoliopsida</taxon>
        <taxon>eudicotyledons</taxon>
        <taxon>Gunneridae</taxon>
        <taxon>Pentapetalae</taxon>
        <taxon>asterids</taxon>
        <taxon>campanulids</taxon>
        <taxon>Asterales</taxon>
        <taxon>Asteraceae</taxon>
        <taxon>Asteroideae</taxon>
        <taxon>Anthemideae</taxon>
        <taxon>Anthemidinae</taxon>
        <taxon>Tanacetum</taxon>
    </lineage>
</organism>
<dbReference type="InterPro" id="IPR001969">
    <property type="entry name" value="Aspartic_peptidase_AS"/>
</dbReference>
<dbReference type="SUPFAM" id="SSF57756">
    <property type="entry name" value="Retrovirus zinc finger-like domains"/>
    <property type="match status" value="1"/>
</dbReference>
<dbReference type="GO" id="GO:0004190">
    <property type="term" value="F:aspartic-type endopeptidase activity"/>
    <property type="evidence" value="ECO:0007669"/>
    <property type="project" value="InterPro"/>
</dbReference>
<keyword evidence="1" id="KW-0863">Zinc-finger</keyword>
<evidence type="ECO:0000313" key="4">
    <source>
        <dbReference type="EMBL" id="GEU46970.1"/>
    </source>
</evidence>
<protein>
    <recommendedName>
        <fullName evidence="3">CCHC-type domain-containing protein</fullName>
    </recommendedName>
</protein>
<dbReference type="Pfam" id="PF08284">
    <property type="entry name" value="RVP_2"/>
    <property type="match status" value="1"/>
</dbReference>
<dbReference type="InterPro" id="IPR001878">
    <property type="entry name" value="Znf_CCHC"/>
</dbReference>
<dbReference type="Gene3D" id="4.10.60.10">
    <property type="entry name" value="Zinc finger, CCHC-type"/>
    <property type="match status" value="1"/>
</dbReference>
<reference evidence="4" key="1">
    <citation type="journal article" date="2019" name="Sci. Rep.">
        <title>Draft genome of Tanacetum cinerariifolium, the natural source of mosquito coil.</title>
        <authorList>
            <person name="Yamashiro T."/>
            <person name="Shiraishi A."/>
            <person name="Satake H."/>
            <person name="Nakayama K."/>
        </authorList>
    </citation>
    <scope>NUCLEOTIDE SEQUENCE</scope>
</reference>
<dbReference type="PROSITE" id="PS00141">
    <property type="entry name" value="ASP_PROTEASE"/>
    <property type="match status" value="1"/>
</dbReference>
<dbReference type="AlphaFoldDB" id="A0A6L2KDX8"/>
<dbReference type="InterPro" id="IPR032567">
    <property type="entry name" value="RTL1-rel"/>
</dbReference>
<feature type="region of interest" description="Disordered" evidence="2">
    <location>
        <begin position="635"/>
        <end position="665"/>
    </location>
</feature>
<name>A0A6L2KDX8_TANCI</name>
<dbReference type="InterPro" id="IPR036875">
    <property type="entry name" value="Znf_CCHC_sf"/>
</dbReference>
<dbReference type="SMART" id="SM00343">
    <property type="entry name" value="ZnF_C2HC"/>
    <property type="match status" value="2"/>
</dbReference>
<keyword evidence="1" id="KW-0862">Zinc</keyword>
<dbReference type="Gene3D" id="2.40.70.10">
    <property type="entry name" value="Acid Proteases"/>
    <property type="match status" value="1"/>
</dbReference>
<feature type="domain" description="CCHC-type" evidence="3">
    <location>
        <begin position="839"/>
        <end position="853"/>
    </location>
</feature>
<feature type="non-terminal residue" evidence="4">
    <location>
        <position position="1010"/>
    </location>
</feature>
<feature type="compositionally biased region" description="Gly residues" evidence="2">
    <location>
        <begin position="636"/>
        <end position="660"/>
    </location>
</feature>
<proteinExistence type="predicted"/>
<feature type="region of interest" description="Disordered" evidence="2">
    <location>
        <begin position="408"/>
        <end position="541"/>
    </location>
</feature>
<feature type="domain" description="CCHC-type" evidence="3">
    <location>
        <begin position="860"/>
        <end position="875"/>
    </location>
</feature>
<feature type="region of interest" description="Disordered" evidence="2">
    <location>
        <begin position="812"/>
        <end position="834"/>
    </location>
</feature>
<dbReference type="InterPro" id="IPR021109">
    <property type="entry name" value="Peptidase_aspartic_dom_sf"/>
</dbReference>
<comment type="caution">
    <text evidence="4">The sequence shown here is derived from an EMBL/GenBank/DDBJ whole genome shotgun (WGS) entry which is preliminary data.</text>
</comment>
<feature type="region of interest" description="Disordered" evidence="2">
    <location>
        <begin position="149"/>
        <end position="179"/>
    </location>
</feature>
<feature type="compositionally biased region" description="Basic and acidic residues" evidence="2">
    <location>
        <begin position="820"/>
        <end position="833"/>
    </location>
</feature>
<feature type="region of interest" description="Disordered" evidence="2">
    <location>
        <begin position="116"/>
        <end position="136"/>
    </location>
</feature>
<dbReference type="EMBL" id="BKCJ010002203">
    <property type="protein sequence ID" value="GEU46970.1"/>
    <property type="molecule type" value="Genomic_DNA"/>
</dbReference>
<sequence length="1010" mass="113623">MLRKCHGHGLTKGAIIQIFYHGLNEQTQGILDITARGIILYKSSNQAFQFLDDKVLFKLDWSLESKIEHHQRYVAFADGSNSDVDNSRLLEKLEALTIKLDSQFQSLKEEMHETRKNYNNREGDHASKNDDTPMCERHKVNYIQSEGYLNRNSHDSHSHKSHHDHNNSKKSLTKSNNDVRNDLEDFKRCSKMSDVNINTLTMEQYLALTRGNQAPGVVKPANGNNFNFEIKSAPTMADIHIIKETLDDMMREGCKTAEEYVYHTEQTTIYLNNRIVWGNREEELIPQVLEKEALVFYDLSRNPNEPPMFLWNKDLFYMNNGNTKAKKHVLSMHKIHATPFTEDDLQELLTIWVGKVFKRVKNKQGYRQDFMDKIVVKWVDGKAYILAESDYKSGDGYRGRGTRRNLVEEPKPLAGDGDQFDAHPNPQLGNMNGWVDDNDDVKEEDEENEDADIKEDDDAEIIFPYEVQGDQTPPPRDESSFSDSEPEAEEADDEPEADEANDELEVEEAGVEPEAEGADVELEAEEPDGVPEATIKTGSQRPFAVRDFPVGFHEAGESSTARDPQFVGGFVPWALRRDLEALHRHERIREAESETSRTEVALIMPPKPMSEARMHEIIRDQFAISMNEFMENMNNGAGGSRGASGSGGAGGSGGTGGNADGTGVRAARPTVPKLTECTYATFIKCDPLPFNGTEGVNRCSKSASAKKKDRVKFTMATLRGRALTWWNGRTKAMGIEAANNTPSSEARIWMTEEFCPQSVIQRMEQELYNLRMKGMDIDGYTNRFHELALLCPRMVEPEAVKMEQYLRGQLIQDKDDEATEGEKRKGESDRGGRGGDCWKCTKCGKLGHKTERCQTSEMSCYNCTEKGHRKRDCPKLGRNRQGGNNRGGPYQLGAVNTQEDSKVVTGTFLLNNHFATALFDSGADRSFVSTKFSTLINSKPVEIDTSYEVELVDGKIVSTNNVLKVCSLNLLNHSFPIDLMVIELGSFDVVIGMDWLSKNDAAILCGEKNV</sequence>
<dbReference type="Pfam" id="PF03732">
    <property type="entry name" value="Retrotrans_gag"/>
    <property type="match status" value="1"/>
</dbReference>
<evidence type="ECO:0000256" key="2">
    <source>
        <dbReference type="SAM" id="MobiDB-lite"/>
    </source>
</evidence>
<feature type="compositionally biased region" description="Acidic residues" evidence="2">
    <location>
        <begin position="484"/>
        <end position="529"/>
    </location>
</feature>
<dbReference type="InterPro" id="IPR005162">
    <property type="entry name" value="Retrotrans_gag_dom"/>
</dbReference>
<feature type="compositionally biased region" description="Acidic residues" evidence="2">
    <location>
        <begin position="436"/>
        <end position="460"/>
    </location>
</feature>
<dbReference type="Pfam" id="PF00098">
    <property type="entry name" value="zf-CCHC"/>
    <property type="match status" value="1"/>
</dbReference>
<dbReference type="GO" id="GO:0008270">
    <property type="term" value="F:zinc ion binding"/>
    <property type="evidence" value="ECO:0007669"/>
    <property type="project" value="UniProtKB-KW"/>
</dbReference>